<reference evidence="2 3" key="2">
    <citation type="submission" date="2020-03" db="EMBL/GenBank/DDBJ databases">
        <authorList>
            <person name="Ichikawa N."/>
            <person name="Kimura A."/>
            <person name="Kitahashi Y."/>
            <person name="Uohara A."/>
        </authorList>
    </citation>
    <scope>NUCLEOTIDE SEQUENCE [LARGE SCALE GENOMIC DNA]</scope>
    <source>
        <strain evidence="2 3">NBRC 105367</strain>
    </source>
</reference>
<keyword evidence="3" id="KW-1185">Reference proteome</keyword>
<keyword evidence="1" id="KW-0472">Membrane</keyword>
<feature type="transmembrane region" description="Helical" evidence="1">
    <location>
        <begin position="431"/>
        <end position="447"/>
    </location>
</feature>
<evidence type="ECO:0008006" key="4">
    <source>
        <dbReference type="Google" id="ProtNLM"/>
    </source>
</evidence>
<feature type="transmembrane region" description="Helical" evidence="1">
    <location>
        <begin position="67"/>
        <end position="87"/>
    </location>
</feature>
<protein>
    <recommendedName>
        <fullName evidence="4">Ligase</fullName>
    </recommendedName>
</protein>
<dbReference type="KEGG" id="psuu:Psuf_042200"/>
<dbReference type="EMBL" id="AP022871">
    <property type="protein sequence ID" value="BCB86907.1"/>
    <property type="molecule type" value="Genomic_DNA"/>
</dbReference>
<sequence length="453" mass="48117">MTALLGAPAPPQTPTRRTLPAWPLAGVLLLYPLWWALGLGVLIFPLVAVPMAALLLRAHVAGRPVRLPPGFALWAVFLATVVVGVAVLGAEPAGAVDEHASSRLLGAGYRVSQYGALTVLLVYAGNLTEAELSRRRLVGLLAWLFTITVAGGLLGVFASGFEFTSPVEMLLPGHVRDKGFVQSLVHPYAAQIMDVVRDAHPRPAAPWGYTNTWGNNFCLLVVWFVAWAWGYPARRRTRLFALACLAVSVVPVVHSLNRGLWIGLGVAAVYVAVRLAAAGRVWAIGGLAVGAAALACALALTPLGGVVGARLDDGKSNGVRSFLMERAVTGMAESPVIGFGSTRTTMGGRNSITVGESAACERCGNFTVGGNGQLWQLLFAHGLVGTAAYLGFFGYGLWRFRRDRSPIGIAASCAIFGAFASMLWYNTLVTPLAFMFLAFALLWRNALPPEERV</sequence>
<evidence type="ECO:0000256" key="1">
    <source>
        <dbReference type="SAM" id="Phobius"/>
    </source>
</evidence>
<name>A0A6F8YLF7_9ACTN</name>
<feature type="transmembrane region" description="Helical" evidence="1">
    <location>
        <begin position="407"/>
        <end position="425"/>
    </location>
</feature>
<feature type="transmembrane region" description="Helical" evidence="1">
    <location>
        <begin position="237"/>
        <end position="254"/>
    </location>
</feature>
<dbReference type="PANTHER" id="PTHR37422">
    <property type="entry name" value="TEICHURONIC ACID BIOSYNTHESIS PROTEIN TUAE"/>
    <property type="match status" value="1"/>
</dbReference>
<reference evidence="2 3" key="1">
    <citation type="submission" date="2020-03" db="EMBL/GenBank/DDBJ databases">
        <title>Whole genome shotgun sequence of Phytohabitans suffuscus NBRC 105367.</title>
        <authorList>
            <person name="Komaki H."/>
            <person name="Tamura T."/>
        </authorList>
    </citation>
    <scope>NUCLEOTIDE SEQUENCE [LARGE SCALE GENOMIC DNA]</scope>
    <source>
        <strain evidence="2 3">NBRC 105367</strain>
    </source>
</reference>
<dbReference type="Proteomes" id="UP000503011">
    <property type="component" value="Chromosome"/>
</dbReference>
<dbReference type="RefSeq" id="WP_173158574.1">
    <property type="nucleotide sequence ID" value="NZ_AP022871.1"/>
</dbReference>
<gene>
    <name evidence="2" type="ORF">Psuf_042200</name>
</gene>
<feature type="transmembrane region" description="Helical" evidence="1">
    <location>
        <begin position="137"/>
        <end position="161"/>
    </location>
</feature>
<dbReference type="PANTHER" id="PTHR37422:SF13">
    <property type="entry name" value="LIPOPOLYSACCHARIDE BIOSYNTHESIS PROTEIN PA4999-RELATED"/>
    <property type="match status" value="1"/>
</dbReference>
<evidence type="ECO:0000313" key="3">
    <source>
        <dbReference type="Proteomes" id="UP000503011"/>
    </source>
</evidence>
<feature type="transmembrane region" description="Helical" evidence="1">
    <location>
        <begin position="107"/>
        <end position="125"/>
    </location>
</feature>
<keyword evidence="1" id="KW-0812">Transmembrane</keyword>
<organism evidence="2 3">
    <name type="scientific">Phytohabitans suffuscus</name>
    <dbReference type="NCBI Taxonomy" id="624315"/>
    <lineage>
        <taxon>Bacteria</taxon>
        <taxon>Bacillati</taxon>
        <taxon>Actinomycetota</taxon>
        <taxon>Actinomycetes</taxon>
        <taxon>Micromonosporales</taxon>
        <taxon>Micromonosporaceae</taxon>
    </lineage>
</organism>
<accession>A0A6F8YLF7</accession>
<feature type="transmembrane region" description="Helical" evidence="1">
    <location>
        <begin position="374"/>
        <end position="395"/>
    </location>
</feature>
<dbReference type="AlphaFoldDB" id="A0A6F8YLF7"/>
<dbReference type="InterPro" id="IPR051533">
    <property type="entry name" value="WaaL-like"/>
</dbReference>
<proteinExistence type="predicted"/>
<feature type="transmembrane region" description="Helical" evidence="1">
    <location>
        <begin position="284"/>
        <end position="307"/>
    </location>
</feature>
<feature type="transmembrane region" description="Helical" evidence="1">
    <location>
        <begin position="33"/>
        <end position="55"/>
    </location>
</feature>
<keyword evidence="1" id="KW-1133">Transmembrane helix</keyword>
<feature type="transmembrane region" description="Helical" evidence="1">
    <location>
        <begin position="213"/>
        <end position="230"/>
    </location>
</feature>
<feature type="transmembrane region" description="Helical" evidence="1">
    <location>
        <begin position="260"/>
        <end position="277"/>
    </location>
</feature>
<evidence type="ECO:0000313" key="2">
    <source>
        <dbReference type="EMBL" id="BCB86907.1"/>
    </source>
</evidence>